<dbReference type="KEGG" id="tva:4758111"/>
<dbReference type="SMR" id="A2F445"/>
<dbReference type="AlphaFoldDB" id="A2F445"/>
<accession>A2F445</accession>
<evidence type="ECO:0000313" key="1">
    <source>
        <dbReference type="EMBL" id="EAY00292.1"/>
    </source>
</evidence>
<protein>
    <submittedName>
        <fullName evidence="1">Uncharacterized protein</fullName>
    </submittedName>
</protein>
<dbReference type="RefSeq" id="XP_001313221.1">
    <property type="nucleotide sequence ID" value="XM_001313220.1"/>
</dbReference>
<gene>
    <name evidence="1" type="ORF">TVAG_179630</name>
</gene>
<evidence type="ECO:0000313" key="2">
    <source>
        <dbReference type="Proteomes" id="UP000001542"/>
    </source>
</evidence>
<dbReference type="Proteomes" id="UP000001542">
    <property type="component" value="Unassembled WGS sequence"/>
</dbReference>
<dbReference type="VEuPathDB" id="TrichDB:TVAG_179630"/>
<dbReference type="EMBL" id="DS113606">
    <property type="protein sequence ID" value="EAY00292.1"/>
    <property type="molecule type" value="Genomic_DNA"/>
</dbReference>
<dbReference type="InterPro" id="IPR011989">
    <property type="entry name" value="ARM-like"/>
</dbReference>
<reference evidence="1" key="2">
    <citation type="journal article" date="2007" name="Science">
        <title>Draft genome sequence of the sexually transmitted pathogen Trichomonas vaginalis.</title>
        <authorList>
            <person name="Carlton J.M."/>
            <person name="Hirt R.P."/>
            <person name="Silva J.C."/>
            <person name="Delcher A.L."/>
            <person name="Schatz M."/>
            <person name="Zhao Q."/>
            <person name="Wortman J.R."/>
            <person name="Bidwell S.L."/>
            <person name="Alsmark U.C.M."/>
            <person name="Besteiro S."/>
            <person name="Sicheritz-Ponten T."/>
            <person name="Noel C.J."/>
            <person name="Dacks J.B."/>
            <person name="Foster P.G."/>
            <person name="Simillion C."/>
            <person name="Van de Peer Y."/>
            <person name="Miranda-Saavedra D."/>
            <person name="Barton G.J."/>
            <person name="Westrop G.D."/>
            <person name="Mueller S."/>
            <person name="Dessi D."/>
            <person name="Fiori P.L."/>
            <person name="Ren Q."/>
            <person name="Paulsen I."/>
            <person name="Zhang H."/>
            <person name="Bastida-Corcuera F.D."/>
            <person name="Simoes-Barbosa A."/>
            <person name="Brown M.T."/>
            <person name="Hayes R.D."/>
            <person name="Mukherjee M."/>
            <person name="Okumura C.Y."/>
            <person name="Schneider R."/>
            <person name="Smith A.J."/>
            <person name="Vanacova S."/>
            <person name="Villalvazo M."/>
            <person name="Haas B.J."/>
            <person name="Pertea M."/>
            <person name="Feldblyum T.V."/>
            <person name="Utterback T.R."/>
            <person name="Shu C.L."/>
            <person name="Osoegawa K."/>
            <person name="de Jong P.J."/>
            <person name="Hrdy I."/>
            <person name="Horvathova L."/>
            <person name="Zubacova Z."/>
            <person name="Dolezal P."/>
            <person name="Malik S.B."/>
            <person name="Logsdon J.M. Jr."/>
            <person name="Henze K."/>
            <person name="Gupta A."/>
            <person name="Wang C.C."/>
            <person name="Dunne R.L."/>
            <person name="Upcroft J.A."/>
            <person name="Upcroft P."/>
            <person name="White O."/>
            <person name="Salzberg S.L."/>
            <person name="Tang P."/>
            <person name="Chiu C.-H."/>
            <person name="Lee Y.-S."/>
            <person name="Embley T.M."/>
            <person name="Coombs G.H."/>
            <person name="Mottram J.C."/>
            <person name="Tachezy J."/>
            <person name="Fraser-Liggett C.M."/>
            <person name="Johnson P.J."/>
        </authorList>
    </citation>
    <scope>NUCLEOTIDE SEQUENCE [LARGE SCALE GENOMIC DNA]</scope>
    <source>
        <strain evidence="1">G3</strain>
    </source>
</reference>
<keyword evidence="2" id="KW-1185">Reference proteome</keyword>
<dbReference type="VEuPathDB" id="TrichDB:TVAGG3_1002130"/>
<reference evidence="1" key="1">
    <citation type="submission" date="2006-10" db="EMBL/GenBank/DDBJ databases">
        <authorList>
            <person name="Amadeo P."/>
            <person name="Zhao Q."/>
            <person name="Wortman J."/>
            <person name="Fraser-Liggett C."/>
            <person name="Carlton J."/>
        </authorList>
    </citation>
    <scope>NUCLEOTIDE SEQUENCE</scope>
    <source>
        <strain evidence="1">G3</strain>
    </source>
</reference>
<organism evidence="1 2">
    <name type="scientific">Trichomonas vaginalis (strain ATCC PRA-98 / G3)</name>
    <dbReference type="NCBI Taxonomy" id="412133"/>
    <lineage>
        <taxon>Eukaryota</taxon>
        <taxon>Metamonada</taxon>
        <taxon>Parabasalia</taxon>
        <taxon>Trichomonadida</taxon>
        <taxon>Trichomonadidae</taxon>
        <taxon>Trichomonas</taxon>
    </lineage>
</organism>
<name>A2F445_TRIV3</name>
<dbReference type="InterPro" id="IPR016024">
    <property type="entry name" value="ARM-type_fold"/>
</dbReference>
<dbReference type="InParanoid" id="A2F445"/>
<dbReference type="SUPFAM" id="SSF48371">
    <property type="entry name" value="ARM repeat"/>
    <property type="match status" value="1"/>
</dbReference>
<proteinExistence type="predicted"/>
<sequence>MVEIHEVIESDHPEICNDHVSMKIENIQEITQKLENIAYRLTKPQWVDTALNDLISITYNCSHETMMILFQSQAFSRFVDLISSDCSVKGLKVLVNLTKDNDITMGLIKIGIINLIFQAILSQFDEFIDLSLKILTNVVSSTRIAQISVLCVGILTTAEKFYNQNPLIRFLTKFGQLIYFLFTKLKEKTNNEEQIDEENLKIIFNSIPDIDCATALYTYQNGVDIFFTDHILPILSKFWESNYNEIIYFSLKTINLFLDTEEFCSAFIFNTNFLPNSISLLQREDLKLTQIVTHLLNQILYKLEGNVYPYYKEYNIFEITIQLLEITEDKNICIQCCNIISNMIVYDLELVERLNENQFLDNFVRNAIHSSKKVSTGAVWLVSNLTDQYPDLTVHFFADQDFIEICNTILQGDPNTDSLVILKAITKLFSTSFLKDENSKSKFLELIDVSTIEDLTEIGLQIGEYAKQCLSFIKGDDDE</sequence>
<dbReference type="Gene3D" id="1.25.10.10">
    <property type="entry name" value="Leucine-rich Repeat Variant"/>
    <property type="match status" value="1"/>
</dbReference>